<name>A0ABP7M8N5_9GAMM</name>
<feature type="region of interest" description="Disordered" evidence="1">
    <location>
        <begin position="127"/>
        <end position="147"/>
    </location>
</feature>
<evidence type="ECO:0008006" key="4">
    <source>
        <dbReference type="Google" id="ProtNLM"/>
    </source>
</evidence>
<dbReference type="SUPFAM" id="SSF54909">
    <property type="entry name" value="Dimeric alpha+beta barrel"/>
    <property type="match status" value="1"/>
</dbReference>
<reference evidence="3" key="1">
    <citation type="journal article" date="2019" name="Int. J. Syst. Evol. Microbiol.">
        <title>The Global Catalogue of Microorganisms (GCM) 10K type strain sequencing project: providing services to taxonomists for standard genome sequencing and annotation.</title>
        <authorList>
            <consortium name="The Broad Institute Genomics Platform"/>
            <consortium name="The Broad Institute Genome Sequencing Center for Infectious Disease"/>
            <person name="Wu L."/>
            <person name="Ma J."/>
        </authorList>
    </citation>
    <scope>NUCLEOTIDE SEQUENCE [LARGE SCALE GENOMIC DNA]</scope>
    <source>
        <strain evidence="3">JCM 16916</strain>
    </source>
</reference>
<dbReference type="RefSeq" id="WP_344758753.1">
    <property type="nucleotide sequence ID" value="NZ_BAAAZU010000004.1"/>
</dbReference>
<sequence>MKRSTHKTATGDAHPRVHIADGFPHVEAADGPVMVIDTYLPRPGLRGAFLAELAEEIHRSGHNGVGGDSRVYRSLDGEAVVVVTEFHSRAEKRRWRGSEAYCAQLQRLRPLLEHALTRTCEPVAANDAPDSTLMRPDRHAGFARESC</sequence>
<proteinExistence type="predicted"/>
<keyword evidence="3" id="KW-1185">Reference proteome</keyword>
<dbReference type="Proteomes" id="UP001501727">
    <property type="component" value="Unassembled WGS sequence"/>
</dbReference>
<organism evidence="2 3">
    <name type="scientific">Luteimonas lutimaris</name>
    <dbReference type="NCBI Taxonomy" id="698645"/>
    <lineage>
        <taxon>Bacteria</taxon>
        <taxon>Pseudomonadati</taxon>
        <taxon>Pseudomonadota</taxon>
        <taxon>Gammaproteobacteria</taxon>
        <taxon>Lysobacterales</taxon>
        <taxon>Lysobacteraceae</taxon>
        <taxon>Luteimonas</taxon>
    </lineage>
</organism>
<comment type="caution">
    <text evidence="2">The sequence shown here is derived from an EMBL/GenBank/DDBJ whole genome shotgun (WGS) entry which is preliminary data.</text>
</comment>
<evidence type="ECO:0000256" key="1">
    <source>
        <dbReference type="SAM" id="MobiDB-lite"/>
    </source>
</evidence>
<dbReference type="EMBL" id="BAAAZU010000004">
    <property type="protein sequence ID" value="GAA3917683.1"/>
    <property type="molecule type" value="Genomic_DNA"/>
</dbReference>
<evidence type="ECO:0000313" key="2">
    <source>
        <dbReference type="EMBL" id="GAA3917683.1"/>
    </source>
</evidence>
<dbReference type="InterPro" id="IPR011008">
    <property type="entry name" value="Dimeric_a/b-barrel"/>
</dbReference>
<protein>
    <recommendedName>
        <fullName evidence="4">ABM domain-containing protein</fullName>
    </recommendedName>
</protein>
<accession>A0ABP7M8N5</accession>
<gene>
    <name evidence="2" type="ORF">GCM10022229_08900</name>
</gene>
<evidence type="ECO:0000313" key="3">
    <source>
        <dbReference type="Proteomes" id="UP001501727"/>
    </source>
</evidence>
<feature type="compositionally biased region" description="Basic and acidic residues" evidence="1">
    <location>
        <begin position="135"/>
        <end position="147"/>
    </location>
</feature>